<protein>
    <submittedName>
        <fullName evidence="2">Uncharacterized protein</fullName>
    </submittedName>
</protein>
<organism evidence="2">
    <name type="scientific">plant metagenome</name>
    <dbReference type="NCBI Taxonomy" id="1297885"/>
    <lineage>
        <taxon>unclassified sequences</taxon>
        <taxon>metagenomes</taxon>
        <taxon>organismal metagenomes</taxon>
    </lineage>
</organism>
<sequence length="109" mass="11377">MSATPFRAWVLAAAAGFCMPVLAQALEAKAPAQQQVSESCIEVEVGSAKNVSYGCLSQQLTPPAPPAARNNPDISNPALASERAVKLPPNQNGLKTSIQGNIHAGVRRE</sequence>
<dbReference type="AlphaFoldDB" id="A0A484NT16"/>
<feature type="region of interest" description="Disordered" evidence="1">
    <location>
        <begin position="86"/>
        <end position="109"/>
    </location>
</feature>
<dbReference type="EMBL" id="CAADHY010000008">
    <property type="protein sequence ID" value="VFR16994.1"/>
    <property type="molecule type" value="Genomic_DNA"/>
</dbReference>
<feature type="compositionally biased region" description="Polar residues" evidence="1">
    <location>
        <begin position="89"/>
        <end position="100"/>
    </location>
</feature>
<proteinExistence type="predicted"/>
<evidence type="ECO:0000313" key="2">
    <source>
        <dbReference type="EMBL" id="VFR16994.1"/>
    </source>
</evidence>
<reference evidence="2" key="1">
    <citation type="submission" date="2019-03" db="EMBL/GenBank/DDBJ databases">
        <authorList>
            <person name="Danneels B."/>
        </authorList>
    </citation>
    <scope>NUCLEOTIDE SEQUENCE</scope>
</reference>
<gene>
    <name evidence="2" type="ORF">AMP9_0509</name>
</gene>
<name>A0A484NT16_9ZZZZ</name>
<accession>A0A484NT16</accession>
<evidence type="ECO:0000256" key="1">
    <source>
        <dbReference type="SAM" id="MobiDB-lite"/>
    </source>
</evidence>